<dbReference type="PANTHER" id="PTHR35866:SF1">
    <property type="entry name" value="YKGJ FAMILY CYSTEINE CLUSTER PROTEIN"/>
    <property type="match status" value="1"/>
</dbReference>
<proteinExistence type="predicted"/>
<name>A0A5J4KZB3_9ZZZZ</name>
<accession>A0A5J4KZB3</accession>
<evidence type="ECO:0000313" key="1">
    <source>
        <dbReference type="EMBL" id="GER92853.1"/>
    </source>
</evidence>
<dbReference type="InterPro" id="IPR005358">
    <property type="entry name" value="Puta_zinc/iron-chelating_dom"/>
</dbReference>
<protein>
    <submittedName>
        <fullName evidence="1">Zinc/iron-chelating domain-containing protein</fullName>
    </submittedName>
</protein>
<gene>
    <name evidence="1" type="ORF">A45J_0582</name>
</gene>
<organism evidence="1">
    <name type="scientific">hot springs metagenome</name>
    <dbReference type="NCBI Taxonomy" id="433727"/>
    <lineage>
        <taxon>unclassified sequences</taxon>
        <taxon>metagenomes</taxon>
        <taxon>ecological metagenomes</taxon>
    </lineage>
</organism>
<dbReference type="EMBL" id="BLAB01000001">
    <property type="protein sequence ID" value="GER92853.1"/>
    <property type="molecule type" value="Genomic_DNA"/>
</dbReference>
<reference evidence="1" key="1">
    <citation type="submission" date="2019-10" db="EMBL/GenBank/DDBJ databases">
        <title>Metagenomic sequencing of thiosulfate-disproportionating enrichment culture.</title>
        <authorList>
            <person name="Umezawa K."/>
            <person name="Kojima H."/>
            <person name="Fukui M."/>
        </authorList>
    </citation>
    <scope>NUCLEOTIDE SEQUENCE</scope>
    <source>
        <strain evidence="1">45J</strain>
    </source>
</reference>
<dbReference type="PANTHER" id="PTHR35866">
    <property type="entry name" value="PUTATIVE-RELATED"/>
    <property type="match status" value="1"/>
</dbReference>
<dbReference type="Pfam" id="PF03692">
    <property type="entry name" value="CxxCxxCC"/>
    <property type="match status" value="1"/>
</dbReference>
<comment type="caution">
    <text evidence="1">The sequence shown here is derived from an EMBL/GenBank/DDBJ whole genome shotgun (WGS) entry which is preliminary data.</text>
</comment>
<sequence length="254" mass="28928">MKDNNVKGRLEILTPQGLENSDKPQKMRLNKRTSCIRCGKCCSESSPSLMKADISLFISGVLSHDNTYTIRYGERVRSNVDDNIYESFIELIKIKNKEGTSICIFYKDNEGCSIYENRPSQCRAYKCWSPENLINGLEKNALKRSDIFGSIDLLMDVIGKHEEKCSYAKLSDAFDRLAEGIEDAVEDIIDMLQYDTYIRPFLKEKFNVPSTAMDLILGKPLIDTINAFGFKVEINGEEYTLSPIEPIKEMEGKK</sequence>
<dbReference type="AlphaFoldDB" id="A0A5J4KZB3"/>